<reference evidence="1 2" key="1">
    <citation type="journal article" date="2015" name="Sci. Rep.">
        <title>Chromosome-level genome map provides insights into diverse defense mechanisms in the medicinal fungus Ganoderma sinense.</title>
        <authorList>
            <person name="Zhu Y."/>
            <person name="Xu J."/>
            <person name="Sun C."/>
            <person name="Zhou S."/>
            <person name="Xu H."/>
            <person name="Nelson D.R."/>
            <person name="Qian J."/>
            <person name="Song J."/>
            <person name="Luo H."/>
            <person name="Xiang L."/>
            <person name="Li Y."/>
            <person name="Xu Z."/>
            <person name="Ji A."/>
            <person name="Wang L."/>
            <person name="Lu S."/>
            <person name="Hayward A."/>
            <person name="Sun W."/>
            <person name="Li X."/>
            <person name="Schwartz D.C."/>
            <person name="Wang Y."/>
            <person name="Chen S."/>
        </authorList>
    </citation>
    <scope>NUCLEOTIDE SEQUENCE [LARGE SCALE GENOMIC DNA]</scope>
    <source>
        <strain evidence="1 2">ZZ0214-1</strain>
    </source>
</reference>
<dbReference type="SUPFAM" id="SSF52047">
    <property type="entry name" value="RNI-like"/>
    <property type="match status" value="2"/>
</dbReference>
<accession>A0A2G8RXU1</accession>
<comment type="caution">
    <text evidence="1">The sequence shown here is derived from an EMBL/GenBank/DDBJ whole genome shotgun (WGS) entry which is preliminary data.</text>
</comment>
<name>A0A2G8RXU1_9APHY</name>
<keyword evidence="2" id="KW-1185">Reference proteome</keyword>
<dbReference type="AlphaFoldDB" id="A0A2G8RXU1"/>
<proteinExistence type="predicted"/>
<evidence type="ECO:0000313" key="2">
    <source>
        <dbReference type="Proteomes" id="UP000230002"/>
    </source>
</evidence>
<organism evidence="1 2">
    <name type="scientific">Ganoderma sinense ZZ0214-1</name>
    <dbReference type="NCBI Taxonomy" id="1077348"/>
    <lineage>
        <taxon>Eukaryota</taxon>
        <taxon>Fungi</taxon>
        <taxon>Dikarya</taxon>
        <taxon>Basidiomycota</taxon>
        <taxon>Agaricomycotina</taxon>
        <taxon>Agaricomycetes</taxon>
        <taxon>Polyporales</taxon>
        <taxon>Polyporaceae</taxon>
        <taxon>Ganoderma</taxon>
    </lineage>
</organism>
<dbReference type="InterPro" id="IPR032675">
    <property type="entry name" value="LRR_dom_sf"/>
</dbReference>
<dbReference type="OrthoDB" id="3238099at2759"/>
<dbReference type="Gene3D" id="3.80.10.10">
    <property type="entry name" value="Ribonuclease Inhibitor"/>
    <property type="match status" value="1"/>
</dbReference>
<dbReference type="PANTHER" id="PTHR13318">
    <property type="entry name" value="PARTNER OF PAIRED, ISOFORM B-RELATED"/>
    <property type="match status" value="1"/>
</dbReference>
<dbReference type="GO" id="GO:0019005">
    <property type="term" value="C:SCF ubiquitin ligase complex"/>
    <property type="evidence" value="ECO:0007669"/>
    <property type="project" value="TreeGrafter"/>
</dbReference>
<dbReference type="EMBL" id="AYKW01000045">
    <property type="protein sequence ID" value="PIL26339.1"/>
    <property type="molecule type" value="Genomic_DNA"/>
</dbReference>
<dbReference type="GO" id="GO:0031146">
    <property type="term" value="P:SCF-dependent proteasomal ubiquitin-dependent protein catabolic process"/>
    <property type="evidence" value="ECO:0007669"/>
    <property type="project" value="TreeGrafter"/>
</dbReference>
<evidence type="ECO:0008006" key="3">
    <source>
        <dbReference type="Google" id="ProtNLM"/>
    </source>
</evidence>
<evidence type="ECO:0000313" key="1">
    <source>
        <dbReference type="EMBL" id="PIL26339.1"/>
    </source>
</evidence>
<gene>
    <name evidence="1" type="ORF">GSI_12095</name>
</gene>
<sequence length="1052" mass="119984">MSRVHAPPSLPTEIWFEIIRQLPSRDQKSCLSISKVLHDIAQTFVFSHIVVRFGIWRNVKPNEDWTDEQKAAADRATRLSVELLKHIVRSPELVRTVTKVTIRAYTPKGESHSAELIDALAEALRLFRLRAFVWDGCSPEPQNGVMHALCEASHTSLSELLLPPNVPESRHAYPFPHDYDVDRFAPMARTAEANAKSLRYLCLDGSELVEALKFEPFSTLVELDLVRIDPINIDGMRAVFQHCSQLRSLAISLNDDHHTDGEVEGLLHGNRDALPHLTAFKFIGYFTSDEEIEALAKFLKRKTALERLDFVNPGGDTFWSDDCALNSEPLLKILKHLPHLAVFGCDLRTSRLTSKHLARLSRCVASEQSWIKFFEGRTACEYLHIILDPETKHGNLKVDLRDVATRHAPAPLQLLGFEDTLRWVSHGRDRDVASVADAHMLQSGVWPPAKVHFRTVDDFGGREEWEWLLRYHNLPIRCYRCSGAEVREEGFEYHSEGSGESLDWQTEDGLMLVMKPLPPEIWQLIVNQLESDDQKTCRILSKLHHDLTTRVLFAHVNVYFGLWHDYSAMGWTDEMEAEVHLKNNITWDILRHISLSPNFAQVVKKITVRAYLSHDIPGADIFHTRALIEALQALRNLRAFHWHGREPRLGQDVLTTLSQSSGHSLEELHIPITNATAPCLSSFANLKELRVVDVKMQRLPPAVDIDGFGFLPDELPLSLLAPASDSRLDERSTRAFQAAMDSMAHTLTRISVAGDALWGCTIRSMLGLQELELILPETAGGLALVLRHCFMLRSLTMYPQVALDELFSVFEADPTSLPDLRAFKFIYSSTKAASRFEYRHALALAMFIESKPQLTCLDVQVDSNVPEDPMPVLCDRPLLEAIARLPRLEVLGFFFACDGWGPDDIRFFRERVPRRLTALRLSVSVDQRDNDTLLNEWLDLIRDLPSLRYFHVFDTFRRFDLKQQLLEDPPASLELVGYGPLLRWLVRDHDDLDGVRPEYSLSWPTSKVQFRTTEDFGCAEWEWLLRWHGAFNINDMAPGLFDRDAHFTFQVG</sequence>
<protein>
    <recommendedName>
        <fullName evidence="3">F-box domain-containing protein</fullName>
    </recommendedName>
</protein>
<dbReference type="Proteomes" id="UP000230002">
    <property type="component" value="Unassembled WGS sequence"/>
</dbReference>